<evidence type="ECO:0000313" key="9">
    <source>
        <dbReference type="EMBL" id="TVY38371.1"/>
    </source>
</evidence>
<feature type="transmembrane region" description="Helical" evidence="7">
    <location>
        <begin position="391"/>
        <end position="410"/>
    </location>
</feature>
<accession>A0A8H8RNR2</accession>
<feature type="transmembrane region" description="Helical" evidence="7">
    <location>
        <begin position="241"/>
        <end position="266"/>
    </location>
</feature>
<name>A0A8H8RNR2_9HELO</name>
<dbReference type="EMBL" id="QGMI01000613">
    <property type="protein sequence ID" value="TVY38371.1"/>
    <property type="molecule type" value="Genomic_DNA"/>
</dbReference>
<feature type="transmembrane region" description="Helical" evidence="7">
    <location>
        <begin position="416"/>
        <end position="437"/>
    </location>
</feature>
<feature type="transmembrane region" description="Helical" evidence="7">
    <location>
        <begin position="120"/>
        <end position="141"/>
    </location>
</feature>
<gene>
    <name evidence="9" type="primary">radE_0</name>
    <name evidence="9" type="ORF">LOCC1_G008405</name>
</gene>
<proteinExistence type="inferred from homology"/>
<dbReference type="OrthoDB" id="5296287at2759"/>
<dbReference type="Pfam" id="PF07690">
    <property type="entry name" value="MFS_1"/>
    <property type="match status" value="1"/>
</dbReference>
<dbReference type="InterPro" id="IPR011701">
    <property type="entry name" value="MFS"/>
</dbReference>
<dbReference type="Proteomes" id="UP000443090">
    <property type="component" value="Unassembled WGS sequence"/>
</dbReference>
<evidence type="ECO:0000256" key="6">
    <source>
        <dbReference type="SAM" id="MobiDB-lite"/>
    </source>
</evidence>
<dbReference type="GO" id="GO:0022857">
    <property type="term" value="F:transmembrane transporter activity"/>
    <property type="evidence" value="ECO:0007669"/>
    <property type="project" value="InterPro"/>
</dbReference>
<dbReference type="PANTHER" id="PTHR23502:SF68">
    <property type="entry name" value="MULTIDRUG TRANSPORTER, PUTATIVE (AFU_ORTHOLOGUE AFUA_3G01120)-RELATED"/>
    <property type="match status" value="1"/>
</dbReference>
<feature type="transmembrane region" description="Helical" evidence="7">
    <location>
        <begin position="449"/>
        <end position="472"/>
    </location>
</feature>
<reference evidence="9 10" key="1">
    <citation type="submission" date="2018-05" db="EMBL/GenBank/DDBJ databases">
        <title>Genome sequencing and assembly of the regulated plant pathogen Lachnellula willkommii and related sister species for the development of diagnostic species identification markers.</title>
        <authorList>
            <person name="Giroux E."/>
            <person name="Bilodeau G."/>
        </authorList>
    </citation>
    <scope>NUCLEOTIDE SEQUENCE [LARGE SCALE GENOMIC DNA]</scope>
    <source>
        <strain evidence="9 10">CBS 160.35</strain>
    </source>
</reference>
<evidence type="ECO:0000256" key="5">
    <source>
        <dbReference type="ARBA" id="ARBA00023136"/>
    </source>
</evidence>
<evidence type="ECO:0000256" key="4">
    <source>
        <dbReference type="ARBA" id="ARBA00022989"/>
    </source>
</evidence>
<comment type="similarity">
    <text evidence="2">Belongs to the major facilitator superfamily.</text>
</comment>
<evidence type="ECO:0000313" key="10">
    <source>
        <dbReference type="Proteomes" id="UP000443090"/>
    </source>
</evidence>
<feature type="domain" description="Major facilitator superfamily (MFS) profile" evidence="8">
    <location>
        <begin position="82"/>
        <end position="510"/>
    </location>
</feature>
<feature type="transmembrane region" description="Helical" evidence="7">
    <location>
        <begin position="148"/>
        <end position="168"/>
    </location>
</feature>
<protein>
    <submittedName>
        <fullName evidence="9">Efflux pump</fullName>
    </submittedName>
</protein>
<feature type="transmembrane region" description="Helical" evidence="7">
    <location>
        <begin position="307"/>
        <end position="328"/>
    </location>
</feature>
<feature type="transmembrane region" description="Helical" evidence="7">
    <location>
        <begin position="174"/>
        <end position="196"/>
    </location>
</feature>
<dbReference type="SUPFAM" id="SSF103473">
    <property type="entry name" value="MFS general substrate transporter"/>
    <property type="match status" value="1"/>
</dbReference>
<feature type="compositionally biased region" description="Low complexity" evidence="6">
    <location>
        <begin position="42"/>
        <end position="52"/>
    </location>
</feature>
<feature type="compositionally biased region" description="Polar residues" evidence="6">
    <location>
        <begin position="1"/>
        <end position="16"/>
    </location>
</feature>
<dbReference type="PANTHER" id="PTHR23502">
    <property type="entry name" value="MAJOR FACILITATOR SUPERFAMILY"/>
    <property type="match status" value="1"/>
</dbReference>
<feature type="transmembrane region" description="Helical" evidence="7">
    <location>
        <begin position="208"/>
        <end position="229"/>
    </location>
</feature>
<keyword evidence="10" id="KW-1185">Reference proteome</keyword>
<feature type="transmembrane region" description="Helical" evidence="7">
    <location>
        <begin position="484"/>
        <end position="507"/>
    </location>
</feature>
<comment type="caution">
    <text evidence="9">The sequence shown here is derived from an EMBL/GenBank/DDBJ whole genome shotgun (WGS) entry which is preliminary data.</text>
</comment>
<organism evidence="9 10">
    <name type="scientific">Lachnellula occidentalis</name>
    <dbReference type="NCBI Taxonomy" id="215460"/>
    <lineage>
        <taxon>Eukaryota</taxon>
        <taxon>Fungi</taxon>
        <taxon>Dikarya</taxon>
        <taxon>Ascomycota</taxon>
        <taxon>Pezizomycotina</taxon>
        <taxon>Leotiomycetes</taxon>
        <taxon>Helotiales</taxon>
        <taxon>Lachnaceae</taxon>
        <taxon>Lachnellula</taxon>
    </lineage>
</organism>
<evidence type="ECO:0000256" key="2">
    <source>
        <dbReference type="ARBA" id="ARBA00008335"/>
    </source>
</evidence>
<dbReference type="Gene3D" id="1.20.1250.20">
    <property type="entry name" value="MFS general substrate transporter like domains"/>
    <property type="match status" value="1"/>
</dbReference>
<dbReference type="PROSITE" id="PS50850">
    <property type="entry name" value="MFS"/>
    <property type="match status" value="1"/>
</dbReference>
<evidence type="ECO:0000256" key="3">
    <source>
        <dbReference type="ARBA" id="ARBA00022692"/>
    </source>
</evidence>
<keyword evidence="4 7" id="KW-1133">Transmembrane helix</keyword>
<dbReference type="InterPro" id="IPR036259">
    <property type="entry name" value="MFS_trans_sf"/>
</dbReference>
<feature type="region of interest" description="Disordered" evidence="6">
    <location>
        <begin position="1"/>
        <end position="73"/>
    </location>
</feature>
<evidence type="ECO:0000256" key="7">
    <source>
        <dbReference type="SAM" id="Phobius"/>
    </source>
</evidence>
<dbReference type="InterPro" id="IPR020846">
    <property type="entry name" value="MFS_dom"/>
</dbReference>
<dbReference type="FunFam" id="1.20.1250.20:FF:000011">
    <property type="entry name" value="MFS multidrug transporter, putative"/>
    <property type="match status" value="1"/>
</dbReference>
<evidence type="ECO:0000256" key="1">
    <source>
        <dbReference type="ARBA" id="ARBA00004141"/>
    </source>
</evidence>
<dbReference type="AlphaFoldDB" id="A0A8H8RNR2"/>
<keyword evidence="5 7" id="KW-0472">Membrane</keyword>
<evidence type="ECO:0000259" key="8">
    <source>
        <dbReference type="PROSITE" id="PS50850"/>
    </source>
</evidence>
<keyword evidence="3 7" id="KW-0812">Transmembrane</keyword>
<feature type="transmembrane region" description="Helical" evidence="7">
    <location>
        <begin position="83"/>
        <end position="108"/>
    </location>
</feature>
<sequence length="520" mass="56503">MSKLTTTIEPHDTSNAPARYETDVEGFTSEKTQYKEPTKENGSSGRSSEGEGPPQDPNIVDFDGPDDPENPLNWPEARKARSIVIVSLIALLSPIGSTISASAAASIMQHFKITDKTLGAFVTTIYLIGFAFGPFVIAPLSELYGRAIMFRSCAVLFLIFNLACAVSNSFASLIVYRLLTGIAGSCPGTLGASSIGDMIMREKRGSAMSIYIMGPVIGPTIGPIIGGYLTPAAGWRWDFWLMTISSGVVTVFVFLFIHESYPYVILKKKTARLRKETGNQNLRSALDTGKTPKKLFAFAILRPFKMLISPIVFLLSAYSAVVYSYAYLCFTTFPRVFKVQYGFGSGPSGLASMGLGVGFVVGIFFIGAVSDPWSAYLTKKNGGRPKPEYRLPTLIAGAVFVPIGLFWYGWSAESKTHWIVPIIGTGFLGIGIVTAYSTTTTYLVDAYTVYSASVMAANTILRCLTGGLLPLAGNDMFDALGVGWGNSVLGFISLGFLPLPLLFYFYGERIRESRRFKMDF</sequence>
<dbReference type="CDD" id="cd17323">
    <property type="entry name" value="MFS_Tpo1_MDR_like"/>
    <property type="match status" value="1"/>
</dbReference>
<feature type="transmembrane region" description="Helical" evidence="7">
    <location>
        <begin position="348"/>
        <end position="370"/>
    </location>
</feature>
<comment type="subcellular location">
    <subcellularLocation>
        <location evidence="1">Membrane</location>
        <topology evidence="1">Multi-pass membrane protein</topology>
    </subcellularLocation>
</comment>
<dbReference type="GO" id="GO:0016020">
    <property type="term" value="C:membrane"/>
    <property type="evidence" value="ECO:0007669"/>
    <property type="project" value="UniProtKB-SubCell"/>
</dbReference>